<dbReference type="PANTHER" id="PTHR22914">
    <property type="entry name" value="CHITIN SYNTHASE"/>
    <property type="match status" value="1"/>
</dbReference>
<feature type="transmembrane region" description="Helical" evidence="14">
    <location>
        <begin position="589"/>
        <end position="608"/>
    </location>
</feature>
<dbReference type="FunFam" id="3.90.550.10:FF:000139">
    <property type="entry name" value="Chitin synthase 8"/>
    <property type="match status" value="1"/>
</dbReference>
<evidence type="ECO:0000313" key="17">
    <source>
        <dbReference type="Proteomes" id="UP000749559"/>
    </source>
</evidence>
<feature type="region of interest" description="Disordered" evidence="13">
    <location>
        <begin position="43"/>
        <end position="96"/>
    </location>
</feature>
<dbReference type="GO" id="GO:0005886">
    <property type="term" value="C:plasma membrane"/>
    <property type="evidence" value="ECO:0007669"/>
    <property type="project" value="UniProtKB-SubCell"/>
</dbReference>
<dbReference type="Proteomes" id="UP000749559">
    <property type="component" value="Unassembled WGS sequence"/>
</dbReference>
<dbReference type="EC" id="2.4.1.16" evidence="2"/>
<keyword evidence="3" id="KW-1003">Cell membrane</keyword>
<feature type="transmembrane region" description="Helical" evidence="14">
    <location>
        <begin position="1195"/>
        <end position="1218"/>
    </location>
</feature>
<feature type="transmembrane region" description="Helical" evidence="14">
    <location>
        <begin position="467"/>
        <end position="483"/>
    </location>
</feature>
<proteinExistence type="inferred from homology"/>
<keyword evidence="17" id="KW-1185">Reference proteome</keyword>
<comment type="subcellular location">
    <subcellularLocation>
        <location evidence="1">Cell membrane</location>
        <topology evidence="1">Multi-pass membrane protein</topology>
    </subcellularLocation>
</comment>
<keyword evidence="6 14" id="KW-0812">Transmembrane</keyword>
<dbReference type="SUPFAM" id="SSF53448">
    <property type="entry name" value="Nucleotide-diphospho-sugar transferases"/>
    <property type="match status" value="1"/>
</dbReference>
<dbReference type="InterPro" id="IPR055120">
    <property type="entry name" value="Chs-1/2_IV_N"/>
</dbReference>
<keyword evidence="10" id="KW-0325">Glycoprotein</keyword>
<evidence type="ECO:0000256" key="3">
    <source>
        <dbReference type="ARBA" id="ARBA00022475"/>
    </source>
</evidence>
<feature type="transmembrane region" description="Helical" evidence="14">
    <location>
        <begin position="620"/>
        <end position="640"/>
    </location>
</feature>
<feature type="transmembrane region" description="Helical" evidence="14">
    <location>
        <begin position="1445"/>
        <end position="1465"/>
    </location>
</feature>
<comment type="similarity">
    <text evidence="11">Belongs to the chitin synthase family. Class IV subfamily.</text>
</comment>
<evidence type="ECO:0000256" key="11">
    <source>
        <dbReference type="ARBA" id="ARBA00046329"/>
    </source>
</evidence>
<sequence>MAANRIRRSQKDHDLIPPDYDSYFENQGFDDSKLHRDYTPNWNGRDLDLNHPTVDYGDAPDSGRGTRENSEDFVTPLTSTKPPNLPPRTKDVAPDYSPEKFTRQVSALHKNARFDDVYETDLKPATTTTTNTYEPLEDVEETIVELPAITKPNPKPVSNGVGFNIPSTSDVPSLQTGVPESASFDSLGGLEADSNQITRESRKALSNLKWDPFRIVPVEEVDDENSCMETMKKAFKIFTYFLLFFLVLGSAIFSKSALFLIAANTRLGISLNCSNTTLDRCVVLPGNNHESDFIDYEITRVVEENVTEGGSTALENVTKIDLVQYDGVVAQCDVNTVRWIWGLTMAVCVPYLFIFFRSFWRVIFKTKQMPKTSTFVIVTIAESLHSIGIVFLVFYLFRYFDTLRAMALLTGVYFLPSILAIFYRPKREIASPVQRLLNVLAMIVQMSALFMWLVLTIHKPFNEQPDRIWPIPLALVLISFGWWENFISVKSTKLGEFGKMLSRVKTNARRSRSKMYAVVSLWKIALTLAGMMGIVHYDMFQNGNLTFDQWFVFGNHGNNATCGGLRDSERVRINGTTKAAVSDIPNMNWVWAAVWGVQFASSFLCYFGAKTATKLLMQELCVAFPLLLSTPLTVLLMVLGCDRWKNAPGFLHGFIPNHVFWNCSPMSFSEMIKDRFIWLMLLWWLSQLWITRHMWFPKAERLAKTEKLFVLPMFCGVMIEQSLMMNRRIDESVPTENKQLDLITVMNDIGMEPDDASVSEMDIQNKYDSMRVKKETIPMLYFCATMWHENEQEMIHLLKSIFRMDIDQNTRKNAQTYLDITDPDFYRFEAHIFFDDAFEFHVGDGEDYQVNEFVKLLVKTIDVAASATHNVKLKLPPPFRFPTPYGGKLEWRMPGGNKIIAHLKDKVKIRHKKRWSQVMYMYMFLGHKLWAEIDGTRKKQLTAENTFVLALDGDVDFKPLAVLLLVDLMKRNENVGAACGRIHPIGGGPMVWYQRFEYAVGHWFQKSTEHIIGCVLCSPGCFSLFRGSALMDDNVMKMYTTVSTEPTNYVQYDQGEDRWLCTLLLQQGYRVEYSAASDAFTFAPEGFNEFFNQRRRWTPSTMANILDLIGSATRTTKNNDTISWPYIVYQAALFVASVLGPSTVFLVIIGALENLMRPAFDSTSTAPLWIAFVLNLIAIGTFLILGLKAKTDTQLLYAGILSAIYSLVMILVMISVVISVNETGICNTSSIFLITVISIFLITGMLHPQEFWCLIHGLLYYLAVPSTFMLLMIFSLCNMNNVSWGTREVKKTKTEQAVIDAKKEAAAGPKSIVTAPQTVIQNGIDCCGLFKCMPGGQQPPPPVPQTVVVTSNPVIPLSDISDTNDDDVTSERDIQPSRIHARRDDMINPSWIEDPDLGDGKQIALLQKDITFFQELIEKYLKPLENDKVHQEKVAMGLVELRNKVVFGFTIMNAIYITVVFTMQLQRGRNLSIPVPCNVPDALRGNAGTKDIIIEPIAFFFLLFFGVILILQFIGMLFHRYETIMHIMSTTVLDWCAACMPMAKKKDKNNRETIKQALQTAKELGALQPDDDAISVISGEQRMSDFDSEDPYKRTKGQAQAVKITTDAKKQKHMMGTLDAAFAKRFLQIKSQLDSGQELMPDYDNDDNPMSHQQRARRRMTKVFFENNKEHIFEKKKVSSAYRRASMYPR</sequence>
<comment type="caution">
    <text evidence="16">The sequence shown here is derived from an EMBL/GenBank/DDBJ whole genome shotgun (WGS) entry which is preliminary data.</text>
</comment>
<keyword evidence="8" id="KW-0175">Coiled coil</keyword>
<dbReference type="CDD" id="cd04190">
    <property type="entry name" value="Chitin_synth_C"/>
    <property type="match status" value="1"/>
</dbReference>
<evidence type="ECO:0000256" key="10">
    <source>
        <dbReference type="ARBA" id="ARBA00023180"/>
    </source>
</evidence>
<feature type="transmembrane region" description="Helical" evidence="14">
    <location>
        <begin position="435"/>
        <end position="455"/>
    </location>
</feature>
<gene>
    <name evidence="16" type="ORF">OFUS_LOCUS14369</name>
</gene>
<feature type="transmembrane region" description="Helical" evidence="14">
    <location>
        <begin position="515"/>
        <end position="537"/>
    </location>
</feature>
<feature type="domain" description="Chitin synthase chs-1/2 N-terminal putative transporter" evidence="15">
    <location>
        <begin position="336"/>
        <end position="538"/>
    </location>
</feature>
<dbReference type="Pfam" id="PF03142">
    <property type="entry name" value="Chitin_synth_2"/>
    <property type="match status" value="1"/>
</dbReference>
<feature type="transmembrane region" description="Helical" evidence="14">
    <location>
        <begin position="339"/>
        <end position="360"/>
    </location>
</feature>
<feature type="region of interest" description="Disordered" evidence="13">
    <location>
        <begin position="1"/>
        <end position="31"/>
    </location>
</feature>
<dbReference type="GO" id="GO:0004100">
    <property type="term" value="F:chitin synthase activity"/>
    <property type="evidence" value="ECO:0007669"/>
    <property type="project" value="UniProtKB-EC"/>
</dbReference>
<comment type="catalytic activity">
    <reaction evidence="12">
        <text>[(1-&gt;4)-N-acetyl-beta-D-glucosaminyl](n) + UDP-N-acetyl-alpha-D-glucosamine = [(1-&gt;4)-N-acetyl-beta-D-glucosaminyl](n+1) + UDP + H(+)</text>
        <dbReference type="Rhea" id="RHEA:16637"/>
        <dbReference type="Rhea" id="RHEA-COMP:9593"/>
        <dbReference type="Rhea" id="RHEA-COMP:9595"/>
        <dbReference type="ChEBI" id="CHEBI:15378"/>
        <dbReference type="ChEBI" id="CHEBI:17029"/>
        <dbReference type="ChEBI" id="CHEBI:57705"/>
        <dbReference type="ChEBI" id="CHEBI:58223"/>
        <dbReference type="EC" id="2.4.1.16"/>
    </reaction>
</comment>
<feature type="transmembrane region" description="Helical" evidence="14">
    <location>
        <begin position="403"/>
        <end position="423"/>
    </location>
</feature>
<protein>
    <recommendedName>
        <fullName evidence="2">chitin synthase</fullName>
        <ecNumber evidence="2">2.4.1.16</ecNumber>
    </recommendedName>
</protein>
<evidence type="ECO:0000256" key="13">
    <source>
        <dbReference type="SAM" id="MobiDB-lite"/>
    </source>
</evidence>
<evidence type="ECO:0000256" key="2">
    <source>
        <dbReference type="ARBA" id="ARBA00012543"/>
    </source>
</evidence>
<feature type="transmembrane region" description="Helical" evidence="14">
    <location>
        <begin position="1497"/>
        <end position="1518"/>
    </location>
</feature>
<dbReference type="PANTHER" id="PTHR22914:SF42">
    <property type="entry name" value="CHITIN SYNTHASE"/>
    <property type="match status" value="1"/>
</dbReference>
<reference evidence="16" key="1">
    <citation type="submission" date="2022-03" db="EMBL/GenBank/DDBJ databases">
        <authorList>
            <person name="Martin C."/>
        </authorList>
    </citation>
    <scope>NUCLEOTIDE SEQUENCE</scope>
</reference>
<name>A0A8J1Y3F8_OWEFU</name>
<evidence type="ECO:0000256" key="6">
    <source>
        <dbReference type="ARBA" id="ARBA00022692"/>
    </source>
</evidence>
<dbReference type="OrthoDB" id="370884at2759"/>
<dbReference type="EMBL" id="CAIIXF020000007">
    <property type="protein sequence ID" value="CAH1788923.1"/>
    <property type="molecule type" value="Genomic_DNA"/>
</dbReference>
<feature type="transmembrane region" description="Helical" evidence="14">
    <location>
        <begin position="1168"/>
        <end position="1189"/>
    </location>
</feature>
<evidence type="ECO:0000256" key="4">
    <source>
        <dbReference type="ARBA" id="ARBA00022676"/>
    </source>
</evidence>
<feature type="transmembrane region" description="Helical" evidence="14">
    <location>
        <begin position="372"/>
        <end position="397"/>
    </location>
</feature>
<evidence type="ECO:0000256" key="8">
    <source>
        <dbReference type="ARBA" id="ARBA00023054"/>
    </source>
</evidence>
<evidence type="ECO:0000256" key="14">
    <source>
        <dbReference type="SAM" id="Phobius"/>
    </source>
</evidence>
<dbReference type="Pfam" id="PF23000">
    <property type="entry name" value="ChitinSynthase_IV_N"/>
    <property type="match status" value="1"/>
</dbReference>
<evidence type="ECO:0000313" key="16">
    <source>
        <dbReference type="EMBL" id="CAH1788923.1"/>
    </source>
</evidence>
<keyword evidence="4" id="KW-0328">Glycosyltransferase</keyword>
<evidence type="ECO:0000256" key="7">
    <source>
        <dbReference type="ARBA" id="ARBA00022989"/>
    </source>
</evidence>
<evidence type="ECO:0000256" key="5">
    <source>
        <dbReference type="ARBA" id="ARBA00022679"/>
    </source>
</evidence>
<keyword evidence="5" id="KW-0808">Transferase</keyword>
<feature type="transmembrane region" description="Helical" evidence="14">
    <location>
        <begin position="1225"/>
        <end position="1246"/>
    </location>
</feature>
<evidence type="ECO:0000256" key="1">
    <source>
        <dbReference type="ARBA" id="ARBA00004651"/>
    </source>
</evidence>
<organism evidence="16 17">
    <name type="scientific">Owenia fusiformis</name>
    <name type="common">Polychaete worm</name>
    <dbReference type="NCBI Taxonomy" id="6347"/>
    <lineage>
        <taxon>Eukaryota</taxon>
        <taxon>Metazoa</taxon>
        <taxon>Spiralia</taxon>
        <taxon>Lophotrochozoa</taxon>
        <taxon>Annelida</taxon>
        <taxon>Polychaeta</taxon>
        <taxon>Sedentaria</taxon>
        <taxon>Canalipalpata</taxon>
        <taxon>Sabellida</taxon>
        <taxon>Oweniida</taxon>
        <taxon>Oweniidae</taxon>
        <taxon>Owenia</taxon>
    </lineage>
</organism>
<evidence type="ECO:0000256" key="9">
    <source>
        <dbReference type="ARBA" id="ARBA00023136"/>
    </source>
</evidence>
<accession>A0A8J1Y3F8</accession>
<feature type="transmembrane region" description="Helical" evidence="14">
    <location>
        <begin position="238"/>
        <end position="262"/>
    </location>
</feature>
<dbReference type="GO" id="GO:0006031">
    <property type="term" value="P:chitin biosynthetic process"/>
    <property type="evidence" value="ECO:0007669"/>
    <property type="project" value="TreeGrafter"/>
</dbReference>
<evidence type="ECO:0000256" key="12">
    <source>
        <dbReference type="ARBA" id="ARBA00048014"/>
    </source>
</evidence>
<keyword evidence="9 14" id="KW-0472">Membrane</keyword>
<feature type="transmembrane region" description="Helical" evidence="14">
    <location>
        <begin position="1127"/>
        <end position="1156"/>
    </location>
</feature>
<feature type="transmembrane region" description="Helical" evidence="14">
    <location>
        <begin position="1258"/>
        <end position="1277"/>
    </location>
</feature>
<keyword evidence="7 14" id="KW-1133">Transmembrane helix</keyword>
<evidence type="ECO:0000259" key="15">
    <source>
        <dbReference type="Pfam" id="PF23000"/>
    </source>
</evidence>
<dbReference type="InterPro" id="IPR004835">
    <property type="entry name" value="Chitin_synth"/>
</dbReference>
<dbReference type="InterPro" id="IPR029044">
    <property type="entry name" value="Nucleotide-diphossugar_trans"/>
</dbReference>